<keyword evidence="7" id="KW-1185">Reference proteome</keyword>
<dbReference type="InterPro" id="IPR051834">
    <property type="entry name" value="RING_finger_E3_ligase"/>
</dbReference>
<evidence type="ECO:0000313" key="8">
    <source>
        <dbReference type="RefSeq" id="XP_031754584.1"/>
    </source>
</evidence>
<dbReference type="Gene3D" id="3.30.40.10">
    <property type="entry name" value="Zinc/RING finger domain, C3HC4 (zinc finger)"/>
    <property type="match status" value="1"/>
</dbReference>
<dbReference type="AlphaFoldDB" id="A0A8J1J9P3"/>
<dbReference type="OMA" id="CEIPENN"/>
<dbReference type="Proteomes" id="UP000008143">
    <property type="component" value="Chromosome 3"/>
</dbReference>
<dbReference type="PROSITE" id="PS50089">
    <property type="entry name" value="ZF_RING_2"/>
    <property type="match status" value="1"/>
</dbReference>
<dbReference type="Pfam" id="PF13639">
    <property type="entry name" value="zf-RING_2"/>
    <property type="match status" value="1"/>
</dbReference>
<keyword evidence="2 4" id="KW-0863">Zinc-finger</keyword>
<dbReference type="PANTHER" id="PTHR45931">
    <property type="entry name" value="SI:CH211-59O9.10"/>
    <property type="match status" value="1"/>
</dbReference>
<feature type="compositionally biased region" description="Polar residues" evidence="5">
    <location>
        <begin position="15"/>
        <end position="25"/>
    </location>
</feature>
<evidence type="ECO:0000256" key="2">
    <source>
        <dbReference type="ARBA" id="ARBA00022771"/>
    </source>
</evidence>
<dbReference type="GeneID" id="116409702"/>
<dbReference type="InterPro" id="IPR013083">
    <property type="entry name" value="Znf_RING/FYVE/PHD"/>
</dbReference>
<evidence type="ECO:0000259" key="6">
    <source>
        <dbReference type="PROSITE" id="PS50089"/>
    </source>
</evidence>
<protein>
    <submittedName>
        <fullName evidence="8">RING-H2 finger protein ATL72-like</fullName>
    </submittedName>
</protein>
<evidence type="ECO:0000256" key="4">
    <source>
        <dbReference type="PROSITE-ProRule" id="PRU00175"/>
    </source>
</evidence>
<dbReference type="SMART" id="SM00184">
    <property type="entry name" value="RING"/>
    <property type="match status" value="1"/>
</dbReference>
<sequence>MPCQRMITESKRQDNMNGRRSQSPHSHLCEIPENNNLAQDSLSNGVHEEAAARTCTETLEDVSHTQTSQANRITEANTRARTRGQILRLKQKIASLPLRVVGEEDEDFCIICLSDYKSGEEAYSLPCNHHFHARCLTEWLIERPVCPLCREPFFAN</sequence>
<reference evidence="8" key="1">
    <citation type="submission" date="2025-08" db="UniProtKB">
        <authorList>
            <consortium name="RefSeq"/>
        </authorList>
    </citation>
    <scope>IDENTIFICATION</scope>
    <source>
        <strain evidence="8">Nigerian</strain>
        <tissue evidence="8">Liver and blood</tissue>
    </source>
</reference>
<dbReference type="RefSeq" id="XP_031754584.1">
    <property type="nucleotide sequence ID" value="XM_031898724.1"/>
</dbReference>
<keyword evidence="1" id="KW-0479">Metal-binding</keyword>
<organism evidence="7 8">
    <name type="scientific">Xenopus tropicalis</name>
    <name type="common">Western clawed frog</name>
    <name type="synonym">Silurana tropicalis</name>
    <dbReference type="NCBI Taxonomy" id="8364"/>
    <lineage>
        <taxon>Eukaryota</taxon>
        <taxon>Metazoa</taxon>
        <taxon>Chordata</taxon>
        <taxon>Craniata</taxon>
        <taxon>Vertebrata</taxon>
        <taxon>Euteleostomi</taxon>
        <taxon>Amphibia</taxon>
        <taxon>Batrachia</taxon>
        <taxon>Anura</taxon>
        <taxon>Pipoidea</taxon>
        <taxon>Pipidae</taxon>
        <taxon>Xenopodinae</taxon>
        <taxon>Xenopus</taxon>
        <taxon>Silurana</taxon>
    </lineage>
</organism>
<dbReference type="GO" id="GO:0008270">
    <property type="term" value="F:zinc ion binding"/>
    <property type="evidence" value="ECO:0007669"/>
    <property type="project" value="UniProtKB-KW"/>
</dbReference>
<evidence type="ECO:0000313" key="9">
    <source>
        <dbReference type="Xenbase" id="XB-GENE-29095655"/>
    </source>
</evidence>
<gene>
    <name evidence="8 9" type="primary">LOC116409702</name>
</gene>
<accession>A0A8J1J9P3</accession>
<dbReference type="OrthoDB" id="8062037at2759"/>
<evidence type="ECO:0000256" key="3">
    <source>
        <dbReference type="ARBA" id="ARBA00022833"/>
    </source>
</evidence>
<dbReference type="PANTHER" id="PTHR45931:SF3">
    <property type="entry name" value="RING ZINC FINGER-CONTAINING PROTEIN"/>
    <property type="match status" value="1"/>
</dbReference>
<proteinExistence type="predicted"/>
<evidence type="ECO:0000256" key="5">
    <source>
        <dbReference type="SAM" id="MobiDB-lite"/>
    </source>
</evidence>
<keyword evidence="3" id="KW-0862">Zinc</keyword>
<name>A0A8J1J9P3_XENTR</name>
<feature type="region of interest" description="Disordered" evidence="5">
    <location>
        <begin position="1"/>
        <end position="30"/>
    </location>
</feature>
<dbReference type="Xenbase" id="XB-GENE-29095655">
    <property type="gene designation" value="LOC116409702"/>
</dbReference>
<dbReference type="InterPro" id="IPR001841">
    <property type="entry name" value="Znf_RING"/>
</dbReference>
<dbReference type="AGR" id="Xenbase:XB-GENE-29095655"/>
<evidence type="ECO:0000256" key="1">
    <source>
        <dbReference type="ARBA" id="ARBA00022723"/>
    </source>
</evidence>
<dbReference type="SUPFAM" id="SSF57850">
    <property type="entry name" value="RING/U-box"/>
    <property type="match status" value="1"/>
</dbReference>
<dbReference type="KEGG" id="xtr:116409702"/>
<feature type="domain" description="RING-type" evidence="6">
    <location>
        <begin position="109"/>
        <end position="150"/>
    </location>
</feature>
<evidence type="ECO:0000313" key="7">
    <source>
        <dbReference type="Proteomes" id="UP000008143"/>
    </source>
</evidence>